<proteinExistence type="predicted"/>
<dbReference type="EMBL" id="HBNS01014960">
    <property type="protein sequence ID" value="CAE4601679.1"/>
    <property type="molecule type" value="Transcribed_RNA"/>
</dbReference>
<protein>
    <submittedName>
        <fullName evidence="1">Uncharacterized protein</fullName>
    </submittedName>
</protein>
<organism evidence="1">
    <name type="scientific">Ditylum brightwellii</name>
    <dbReference type="NCBI Taxonomy" id="49249"/>
    <lineage>
        <taxon>Eukaryota</taxon>
        <taxon>Sar</taxon>
        <taxon>Stramenopiles</taxon>
        <taxon>Ochrophyta</taxon>
        <taxon>Bacillariophyta</taxon>
        <taxon>Mediophyceae</taxon>
        <taxon>Lithodesmiophycidae</taxon>
        <taxon>Lithodesmiales</taxon>
        <taxon>Lithodesmiaceae</taxon>
        <taxon>Ditylum</taxon>
    </lineage>
</organism>
<reference evidence="1" key="1">
    <citation type="submission" date="2021-01" db="EMBL/GenBank/DDBJ databases">
        <authorList>
            <person name="Corre E."/>
            <person name="Pelletier E."/>
            <person name="Niang G."/>
            <person name="Scheremetjew M."/>
            <person name="Finn R."/>
            <person name="Kale V."/>
            <person name="Holt S."/>
            <person name="Cochrane G."/>
            <person name="Meng A."/>
            <person name="Brown T."/>
            <person name="Cohen L."/>
        </authorList>
    </citation>
    <scope>NUCLEOTIDE SEQUENCE</scope>
    <source>
        <strain evidence="1">GSO104</strain>
    </source>
</reference>
<accession>A0A6V2E1I0</accession>
<evidence type="ECO:0000313" key="1">
    <source>
        <dbReference type="EMBL" id="CAE4601679.1"/>
    </source>
</evidence>
<dbReference type="AlphaFoldDB" id="A0A6V2E1I0"/>
<dbReference type="EMBL" id="HBNS01014964">
    <property type="protein sequence ID" value="CAE4601688.1"/>
    <property type="molecule type" value="Transcribed_RNA"/>
</dbReference>
<evidence type="ECO:0000313" key="2">
    <source>
        <dbReference type="EMBL" id="CAE4601688.1"/>
    </source>
</evidence>
<gene>
    <name evidence="1" type="ORF">DBRI00130_LOCUS12017</name>
    <name evidence="2" type="ORF">DBRI00130_LOCUS12021</name>
</gene>
<name>A0A6V2E1I0_9STRA</name>
<sequence length="1029" mass="113000">MCSMPHANHSSMPSLLNSSTPLVNHSSMPSFTNHSSVLNHSSVPYVNHSSMPSLMNNSMPYLNYSSMPSLVNNSVPSVNHSSMPSLMNDSMSYMNHSSIPSMMNNSMPYVNDSSMPSLMYSFMPYVNHSSMPSSNHTIMPSSMNNPVPYVNHSSMPSLMHSSMPTLMNDSMPSINHSSTPSLVNSFMPYVNHSSMPSMMNNSMLDMNRSSMPSLINSYMPTLSSMPSPSLNHSSMPSLINMPSLMHSSMPSFERIPVIDNVNLHLSCVRCMFEENKLQNTIISSDADGVLLSISQTTFQNNSIEEGHLLSLDEDSNGTLEIEESLFLDNKAYNGNVIRVIGSNFSLSRSCFQQNQYSGDFIYVSDASNKVLANDQNFEADNCRTDFPLVKCDGFEDSNDVCHGVGDMLSCNNFDLSFCWMDYVLNGPTRCSDDQTTGYDDIMKLKDDMVVTKMRSNGLEGGFYTLCPNTLFSIEEVENEKSGINDTNGFFFALLIDTDNTAITCGLNGSSTNHCALWVGGEGGFGHIGITNSVSNVVIQGVTFSGAENVSVLIKGGIDDDTMVSFQDCHWKNNSGTNLFVLEGAMNTMELQATSEKNILTDMNDDIFIFGDFRHLEDGKTNAEVIKKKQSSFKQILPTIINTSFNSRSIGDFPMELDRVEAIIEGCTFLGNVVSDSLISMTGGFIRIAGTAFHDNIVQASIISSVGGNLSLSHSCIENNIYDSDHGLIFMDWLSMLDKSDLNFAGNNSGSVIKEHITDATMCEGIFMETSGNCEEQFHDCSRTCVEFDSFVCMRDAYVISEYCYSDWMELRHDIESALEQDIVDAFVICPNTIFNLTLAAEKMVSTEYNLPAITIKKSNTVIQCGKDGSRENKCIIVGGTNQIVINSSPSGVKLVGLTMLHSTNSAVNAAGDYNASATIYDCEFSSHFGPAAVLIHNSGSGGNYTEGELSESIPVILSSFREDMHNRNKDDEIQRRSVVQQMGNSMSVDFEYCTFSDNRVMYAAVVVVGGRARSINSVFSRNIAEVIES</sequence>